<dbReference type="RefSeq" id="XP_003835984.1">
    <property type="nucleotide sequence ID" value="XM_003835936.1"/>
</dbReference>
<comment type="function">
    <text evidence="1 9">Involved in pre-mRNA splicing.</text>
</comment>
<dbReference type="InParanoid" id="E4ZN16"/>
<keyword evidence="6 9" id="KW-0747">Spliceosome</keyword>
<evidence type="ECO:0000256" key="6">
    <source>
        <dbReference type="ARBA" id="ARBA00022728"/>
    </source>
</evidence>
<dbReference type="eggNOG" id="KOG2609">
    <property type="taxonomic scope" value="Eukaryota"/>
</dbReference>
<dbReference type="PANTHER" id="PTHR13264">
    <property type="entry name" value="GCIP-INTERACTING PROTEIN P29"/>
    <property type="match status" value="1"/>
</dbReference>
<evidence type="ECO:0000256" key="4">
    <source>
        <dbReference type="ARBA" id="ARBA00014745"/>
    </source>
</evidence>
<feature type="region of interest" description="Disordered" evidence="10">
    <location>
        <begin position="1"/>
        <end position="45"/>
    </location>
</feature>
<evidence type="ECO:0000256" key="2">
    <source>
        <dbReference type="ARBA" id="ARBA00004123"/>
    </source>
</evidence>
<comment type="similarity">
    <text evidence="3 9">Belongs to the SYF2 family.</text>
</comment>
<evidence type="ECO:0000256" key="9">
    <source>
        <dbReference type="RuleBase" id="RU367148"/>
    </source>
</evidence>
<dbReference type="HOGENOM" id="CLU_051065_0_0_1"/>
<dbReference type="VEuPathDB" id="FungiDB:LEMA_P053250.1"/>
<feature type="compositionally biased region" description="Low complexity" evidence="10">
    <location>
        <begin position="11"/>
        <end position="25"/>
    </location>
</feature>
<dbReference type="GO" id="GO:0000974">
    <property type="term" value="C:Prp19 complex"/>
    <property type="evidence" value="ECO:0007669"/>
    <property type="project" value="TreeGrafter"/>
</dbReference>
<dbReference type="OrthoDB" id="199717at2759"/>
<sequence>MADEIKATTQEEAPSTMPTSETSPTDAPKSSEGTPAAPANDPKAALAARMARFKALQAQKVSGRKATEREVRDAEDRSSRLAQISKLQDAHEKAAYKLLKTDDPDFERKRNWDYTVEESESWDKRMAKKSRNRDGVAFADYRNEANKVYKRQIKQMSKVDQEAYAASKAEKLQNQVSSGLLQLVETPSGEIYTVDSLGRINTPVDEDYTHDHKPRKENVDKLVEDLEKGERARLKARAARGIRDEQDVGDVTYINQKNKQFNDKLARFYNRYTSEIRESFERGTAI</sequence>
<feature type="compositionally biased region" description="Low complexity" evidence="10">
    <location>
        <begin position="35"/>
        <end position="45"/>
    </location>
</feature>
<dbReference type="AlphaFoldDB" id="E4ZN16"/>
<evidence type="ECO:0000313" key="11">
    <source>
        <dbReference type="EMBL" id="CBX92619.1"/>
    </source>
</evidence>
<dbReference type="FunCoup" id="E4ZN16">
    <property type="interactions" value="118"/>
</dbReference>
<evidence type="ECO:0000256" key="8">
    <source>
        <dbReference type="ARBA" id="ARBA00023242"/>
    </source>
</evidence>
<dbReference type="GO" id="GO:0071013">
    <property type="term" value="C:catalytic step 2 spliceosome"/>
    <property type="evidence" value="ECO:0007669"/>
    <property type="project" value="TreeGrafter"/>
</dbReference>
<reference evidence="12" key="1">
    <citation type="journal article" date="2011" name="Nat. Commun.">
        <title>Effector diversification within compartments of the Leptosphaeria maculans genome affected by Repeat-Induced Point mutations.</title>
        <authorList>
            <person name="Rouxel T."/>
            <person name="Grandaubert J."/>
            <person name="Hane J.K."/>
            <person name="Hoede C."/>
            <person name="van de Wouw A.P."/>
            <person name="Couloux A."/>
            <person name="Dominguez V."/>
            <person name="Anthouard V."/>
            <person name="Bally P."/>
            <person name="Bourras S."/>
            <person name="Cozijnsen A.J."/>
            <person name="Ciuffetti L.M."/>
            <person name="Degrave A."/>
            <person name="Dilmaghani A."/>
            <person name="Duret L."/>
            <person name="Fudal I."/>
            <person name="Goodwin S.B."/>
            <person name="Gout L."/>
            <person name="Glaser N."/>
            <person name="Linglin J."/>
            <person name="Kema G.H.J."/>
            <person name="Lapalu N."/>
            <person name="Lawrence C.B."/>
            <person name="May K."/>
            <person name="Meyer M."/>
            <person name="Ollivier B."/>
            <person name="Poulain J."/>
            <person name="Schoch C.L."/>
            <person name="Simon A."/>
            <person name="Spatafora J.W."/>
            <person name="Stachowiak A."/>
            <person name="Turgeon B.G."/>
            <person name="Tyler B.M."/>
            <person name="Vincent D."/>
            <person name="Weissenbach J."/>
            <person name="Amselem J."/>
            <person name="Quesneville H."/>
            <person name="Oliver R.P."/>
            <person name="Wincker P."/>
            <person name="Balesdent M.-H."/>
            <person name="Howlett B.J."/>
        </authorList>
    </citation>
    <scope>NUCLEOTIDE SEQUENCE [LARGE SCALE GENOMIC DNA]</scope>
    <source>
        <strain evidence="12">JN3 / isolate v23.1.3 / race Av1-4-5-6-7-8</strain>
    </source>
</reference>
<dbReference type="InterPro" id="IPR013260">
    <property type="entry name" value="mRNA_splic_SYF2"/>
</dbReference>
<dbReference type="Proteomes" id="UP000002668">
    <property type="component" value="Genome"/>
</dbReference>
<dbReference type="GO" id="GO:0071014">
    <property type="term" value="C:post-mRNA release spliceosomal complex"/>
    <property type="evidence" value="ECO:0007669"/>
    <property type="project" value="TreeGrafter"/>
</dbReference>
<keyword evidence="12" id="KW-1185">Reference proteome</keyword>
<protein>
    <recommendedName>
        <fullName evidence="4 9">Pre-mRNA-splicing factor SYF2</fullName>
    </recommendedName>
</protein>
<feature type="region of interest" description="Disordered" evidence="10">
    <location>
        <begin position="57"/>
        <end position="80"/>
    </location>
</feature>
<dbReference type="STRING" id="985895.E4ZN16"/>
<dbReference type="PANTHER" id="PTHR13264:SF5">
    <property type="entry name" value="PRE-MRNA-SPLICING FACTOR SYF2"/>
    <property type="match status" value="1"/>
</dbReference>
<evidence type="ECO:0000256" key="1">
    <source>
        <dbReference type="ARBA" id="ARBA00003777"/>
    </source>
</evidence>
<evidence type="ECO:0000256" key="10">
    <source>
        <dbReference type="SAM" id="MobiDB-lite"/>
    </source>
</evidence>
<evidence type="ECO:0000256" key="3">
    <source>
        <dbReference type="ARBA" id="ARBA00010028"/>
    </source>
</evidence>
<dbReference type="OMA" id="AYSHDHK"/>
<dbReference type="GO" id="GO:0000398">
    <property type="term" value="P:mRNA splicing, via spliceosome"/>
    <property type="evidence" value="ECO:0007669"/>
    <property type="project" value="UniProtKB-UniRule"/>
</dbReference>
<keyword evidence="8 9" id="KW-0539">Nucleus</keyword>
<keyword evidence="7 9" id="KW-0508">mRNA splicing</keyword>
<evidence type="ECO:0000313" key="12">
    <source>
        <dbReference type="Proteomes" id="UP000002668"/>
    </source>
</evidence>
<proteinExistence type="inferred from homology"/>
<comment type="subunit">
    <text evidence="9">May be part of a spliceosome complex.</text>
</comment>
<accession>E4ZN16</accession>
<evidence type="ECO:0000256" key="5">
    <source>
        <dbReference type="ARBA" id="ARBA00022664"/>
    </source>
</evidence>
<name>E4ZN16_LEPMJ</name>
<dbReference type="EMBL" id="FP929094">
    <property type="protein sequence ID" value="CBX92619.1"/>
    <property type="molecule type" value="Genomic_DNA"/>
</dbReference>
<keyword evidence="5 9" id="KW-0507">mRNA processing</keyword>
<dbReference type="Pfam" id="PF08231">
    <property type="entry name" value="SYF2"/>
    <property type="match status" value="1"/>
</dbReference>
<dbReference type="GeneID" id="13285287"/>
<gene>
    <name evidence="11" type="ORF">LEMA_P053250.1</name>
</gene>
<organism evidence="12">
    <name type="scientific">Leptosphaeria maculans (strain JN3 / isolate v23.1.3 / race Av1-4-5-6-7-8)</name>
    <name type="common">Blackleg fungus</name>
    <name type="synonym">Phoma lingam</name>
    <dbReference type="NCBI Taxonomy" id="985895"/>
    <lineage>
        <taxon>Eukaryota</taxon>
        <taxon>Fungi</taxon>
        <taxon>Dikarya</taxon>
        <taxon>Ascomycota</taxon>
        <taxon>Pezizomycotina</taxon>
        <taxon>Dothideomycetes</taxon>
        <taxon>Pleosporomycetidae</taxon>
        <taxon>Pleosporales</taxon>
        <taxon>Pleosporineae</taxon>
        <taxon>Leptosphaeriaceae</taxon>
        <taxon>Plenodomus</taxon>
        <taxon>Plenodomus lingam/Leptosphaeria maculans species complex</taxon>
    </lineage>
</organism>
<feature type="compositionally biased region" description="Basic and acidic residues" evidence="10">
    <location>
        <begin position="65"/>
        <end position="79"/>
    </location>
</feature>
<comment type="subcellular location">
    <subcellularLocation>
        <location evidence="2 9">Nucleus</location>
    </subcellularLocation>
</comment>
<evidence type="ECO:0000256" key="7">
    <source>
        <dbReference type="ARBA" id="ARBA00023187"/>
    </source>
</evidence>